<dbReference type="STRING" id="363870.NG54_13620"/>
<proteinExistence type="predicted"/>
<sequence>MIRDRGNKKWVSLMLPEHVQMLKEMAIDLNRQEQPILDEDQIQELEIRINDSIQYHLPLEFTIIKEGFEQRVTGYVHRINQIQKQFKLKDMNDNVKYINFSEIVDVNIID</sequence>
<reference evidence="2 4" key="3">
    <citation type="submission" date="2020-03" db="EMBL/GenBank/DDBJ databases">
        <title>Bacillus aquiflavi sp. nov., isolated from yellow water of strong flavor Chinese baijiu in Yibin region of China.</title>
        <authorList>
            <person name="Xie J."/>
        </authorList>
    </citation>
    <scope>NUCLEOTIDE SEQUENCE [LARGE SCALE GENOMIC DNA]</scope>
    <source>
        <strain evidence="2 4">Gsoil 114</strain>
    </source>
</reference>
<dbReference type="Proteomes" id="UP000030588">
    <property type="component" value="Unassembled WGS sequence"/>
</dbReference>
<dbReference type="AlphaFoldDB" id="A0A0A6VAX1"/>
<evidence type="ECO:0000313" key="2">
    <source>
        <dbReference type="EMBL" id="NEY20302.1"/>
    </source>
</evidence>
<dbReference type="RefSeq" id="WP_035355420.1">
    <property type="nucleotide sequence ID" value="NZ_JAAIWK010000015.1"/>
</dbReference>
<dbReference type="InterPro" id="IPR014962">
    <property type="entry name" value="YolD"/>
</dbReference>
<evidence type="ECO:0000313" key="4">
    <source>
        <dbReference type="Proteomes" id="UP000476934"/>
    </source>
</evidence>
<dbReference type="EMBL" id="JRUN01000044">
    <property type="protein sequence ID" value="KHD84746.1"/>
    <property type="molecule type" value="Genomic_DNA"/>
</dbReference>
<organism evidence="1 3">
    <name type="scientific">Heyndrickxia ginsengihumi</name>
    <dbReference type="NCBI Taxonomy" id="363870"/>
    <lineage>
        <taxon>Bacteria</taxon>
        <taxon>Bacillati</taxon>
        <taxon>Bacillota</taxon>
        <taxon>Bacilli</taxon>
        <taxon>Bacillales</taxon>
        <taxon>Bacillaceae</taxon>
        <taxon>Heyndrickxia</taxon>
    </lineage>
</organism>
<dbReference type="EMBL" id="JAAIWK010000015">
    <property type="protein sequence ID" value="NEY20302.1"/>
    <property type="molecule type" value="Genomic_DNA"/>
</dbReference>
<reference evidence="2" key="2">
    <citation type="submission" date="2020-02" db="EMBL/GenBank/DDBJ databases">
        <authorList>
            <person name="Feng H."/>
        </authorList>
    </citation>
    <scope>NUCLEOTIDE SEQUENCE [LARGE SCALE GENOMIC DNA]</scope>
    <source>
        <strain evidence="2">Gsoil 114</strain>
    </source>
</reference>
<reference evidence="1 3" key="1">
    <citation type="submission" date="2014-10" db="EMBL/GenBank/DDBJ databases">
        <title>Draft genome of phytase producing Bacillus ginsengihumi strain M2.11.</title>
        <authorList>
            <person name="Toymentseva A."/>
            <person name="Boulygina E.A."/>
            <person name="Kazakov S.V."/>
            <person name="Kayumov I."/>
            <person name="Suleimanova A.D."/>
            <person name="Mardanova A.M."/>
            <person name="Maria S.N."/>
            <person name="Sergey M.Y."/>
            <person name="Sharipova M.R."/>
        </authorList>
    </citation>
    <scope>NUCLEOTIDE SEQUENCE [LARGE SCALE GENOMIC DNA]</scope>
    <source>
        <strain evidence="1 3">M2.11</strain>
    </source>
</reference>
<evidence type="ECO:0000313" key="1">
    <source>
        <dbReference type="EMBL" id="KHD84746.1"/>
    </source>
</evidence>
<evidence type="ECO:0000313" key="3">
    <source>
        <dbReference type="Proteomes" id="UP000030588"/>
    </source>
</evidence>
<dbReference type="Pfam" id="PF08863">
    <property type="entry name" value="YolD"/>
    <property type="match status" value="1"/>
</dbReference>
<dbReference type="PANTHER" id="PTHR40051">
    <property type="entry name" value="IG HYPOTHETICAL 15966"/>
    <property type="match status" value="1"/>
</dbReference>
<accession>A0A0A6VAX1</accession>
<protein>
    <submittedName>
        <fullName evidence="2">YolD-like family protein</fullName>
    </submittedName>
</protein>
<comment type="caution">
    <text evidence="1">The sequence shown here is derived from an EMBL/GenBank/DDBJ whole genome shotgun (WGS) entry which is preliminary data.</text>
</comment>
<keyword evidence="4" id="KW-1185">Reference proteome</keyword>
<gene>
    <name evidence="2" type="ORF">G4D61_10075</name>
    <name evidence="1" type="ORF">NG54_13620</name>
</gene>
<dbReference type="OrthoDB" id="1644322at2"/>
<dbReference type="Proteomes" id="UP000476934">
    <property type="component" value="Unassembled WGS sequence"/>
</dbReference>
<name>A0A0A6VAX1_9BACI</name>
<dbReference type="PANTHER" id="PTHR40051:SF1">
    <property type="entry name" value="YOLD-LIKE FAMILY PROTEIN"/>
    <property type="match status" value="1"/>
</dbReference>